<dbReference type="Gene3D" id="3.40.50.1820">
    <property type="entry name" value="alpha/beta hydrolase"/>
    <property type="match status" value="1"/>
</dbReference>
<reference evidence="3 4" key="1">
    <citation type="journal article" date="2023" name="Microbiol. Resour. Announc.">
        <title>Complete Genome Sequence of Mycobacterium wuenschmanii, a novel Nontuberculous Mycobacterium Isolated from a captive population of Amazon Milk Frogs.</title>
        <authorList>
            <person name="Hicks J."/>
            <person name="Zeineldin M."/>
            <person name="Ward H."/>
            <person name="Wuenschmann A."/>
            <person name="Camp P."/>
            <person name="Farrell D."/>
            <person name="Lehman K."/>
            <person name="Thacker T."/>
            <person name="Cuthbert E."/>
        </authorList>
    </citation>
    <scope>NUCLEOTIDE SEQUENCE [LARGE SCALE GENOMIC DNA]</scope>
    <source>
        <strain evidence="3 4">Wuenschmanii</strain>
    </source>
</reference>
<sequence>MSKVCLARAVGVAFAAAAAALCSSSVEARADIDAGAGFLDGSTLAIIMGPTYIPDPTFFPGYIPGAVTEYLQPLGFSDSGTVIPLITEESPNFGPSIASGVDTLVHAIETQYDAGAFSADDPLTVFGYSQSAVVASMAEEELHAYGIPLTDLRFVLIGDAAADPPSGPTGLLDTWGATPFGQWLNDLLGWSNLNGVTTPSDLYPTDVFTVANDFFADTATPADFMADPLGALWHDFIGFFEHGVYLGGLAESEILSVIDAGGIADGATTYFNLADPVDLFKSLFDVTLGSFGIVVP</sequence>
<dbReference type="EMBL" id="CP126981">
    <property type="protein sequence ID" value="WIM89325.1"/>
    <property type="molecule type" value="Genomic_DNA"/>
</dbReference>
<evidence type="ECO:0000313" key="4">
    <source>
        <dbReference type="Proteomes" id="UP001236585"/>
    </source>
</evidence>
<dbReference type="InterPro" id="IPR013228">
    <property type="entry name" value="PE-PPE_C"/>
</dbReference>
<keyword evidence="4" id="KW-1185">Reference proteome</keyword>
<protein>
    <submittedName>
        <fullName evidence="3">PE-PPE domain-containing protein</fullName>
    </submittedName>
</protein>
<evidence type="ECO:0000256" key="1">
    <source>
        <dbReference type="SAM" id="SignalP"/>
    </source>
</evidence>
<evidence type="ECO:0000313" key="3">
    <source>
        <dbReference type="EMBL" id="WIM89325.1"/>
    </source>
</evidence>
<dbReference type="RefSeq" id="WP_285190050.1">
    <property type="nucleotide sequence ID" value="NZ_CP126981.1"/>
</dbReference>
<evidence type="ECO:0000259" key="2">
    <source>
        <dbReference type="Pfam" id="PF08237"/>
    </source>
</evidence>
<accession>A0ABY8W0A5</accession>
<keyword evidence="1" id="KW-0732">Signal</keyword>
<dbReference type="SUPFAM" id="SSF53474">
    <property type="entry name" value="alpha/beta-Hydrolases"/>
    <property type="match status" value="1"/>
</dbReference>
<gene>
    <name evidence="3" type="ORF">PT015_07750</name>
</gene>
<feature type="signal peptide" evidence="1">
    <location>
        <begin position="1"/>
        <end position="30"/>
    </location>
</feature>
<name>A0ABY8W0A5_9MYCO</name>
<dbReference type="Pfam" id="PF08237">
    <property type="entry name" value="PE-PPE"/>
    <property type="match status" value="1"/>
</dbReference>
<feature type="chain" id="PRO_5045387495" evidence="1">
    <location>
        <begin position="31"/>
        <end position="296"/>
    </location>
</feature>
<proteinExistence type="predicted"/>
<dbReference type="InterPro" id="IPR029058">
    <property type="entry name" value="AB_hydrolase_fold"/>
</dbReference>
<organism evidence="3 4">
    <name type="scientific">Candidatus Mycobacterium wuenschmannii</name>
    <dbReference type="NCBI Taxonomy" id="3027808"/>
    <lineage>
        <taxon>Bacteria</taxon>
        <taxon>Bacillati</taxon>
        <taxon>Actinomycetota</taxon>
        <taxon>Actinomycetes</taxon>
        <taxon>Mycobacteriales</taxon>
        <taxon>Mycobacteriaceae</taxon>
        <taxon>Mycobacterium</taxon>
    </lineage>
</organism>
<feature type="domain" description="PE-PPE" evidence="2">
    <location>
        <begin position="88"/>
        <end position="227"/>
    </location>
</feature>
<dbReference type="Proteomes" id="UP001236585">
    <property type="component" value="Chromosome"/>
</dbReference>